<evidence type="ECO:0000256" key="1">
    <source>
        <dbReference type="SAM" id="Phobius"/>
    </source>
</evidence>
<dbReference type="EMBL" id="FQUY01000012">
    <property type="protein sequence ID" value="SHF10873.1"/>
    <property type="molecule type" value="Genomic_DNA"/>
</dbReference>
<name>A0A1M4YYJ2_9FIRM</name>
<dbReference type="AlphaFoldDB" id="A0A1M4YYJ2"/>
<keyword evidence="3" id="KW-1185">Reference proteome</keyword>
<gene>
    <name evidence="2" type="ORF">SAMN02745133_01827</name>
</gene>
<dbReference type="OrthoDB" id="1787008at2"/>
<accession>A0A1M4YYJ2</accession>
<keyword evidence="1" id="KW-0472">Membrane</keyword>
<dbReference type="RefSeq" id="WP_073238994.1">
    <property type="nucleotide sequence ID" value="NZ_FQUY01000012.1"/>
</dbReference>
<keyword evidence="1" id="KW-0812">Transmembrane</keyword>
<evidence type="ECO:0000313" key="2">
    <source>
        <dbReference type="EMBL" id="SHF10873.1"/>
    </source>
</evidence>
<dbReference type="Proteomes" id="UP000184148">
    <property type="component" value="Unassembled WGS sequence"/>
</dbReference>
<keyword evidence="1" id="KW-1133">Transmembrane helix</keyword>
<protein>
    <submittedName>
        <fullName evidence="2">Uncharacterized protein</fullName>
    </submittedName>
</protein>
<sequence>MKFVNLNKPGKWLITLAVLFSFLFGTLLENRLQMVQNFQNAVENVNAVILPAGNKIKERFDAYYKKAEKTYDAFKIGTAISMAIILSSLPKANNRGP</sequence>
<reference evidence="3" key="1">
    <citation type="submission" date="2016-11" db="EMBL/GenBank/DDBJ databases">
        <authorList>
            <person name="Varghese N."/>
            <person name="Submissions S."/>
        </authorList>
    </citation>
    <scope>NUCLEOTIDE SEQUENCE [LARGE SCALE GENOMIC DNA]</scope>
    <source>
        <strain evidence="3">DSM 12395</strain>
    </source>
</reference>
<dbReference type="STRING" id="1121429.SAMN02745133_01827"/>
<proteinExistence type="predicted"/>
<evidence type="ECO:0000313" key="3">
    <source>
        <dbReference type="Proteomes" id="UP000184148"/>
    </source>
</evidence>
<organism evidence="2 3">
    <name type="scientific">Desulforamulus putei DSM 12395</name>
    <dbReference type="NCBI Taxonomy" id="1121429"/>
    <lineage>
        <taxon>Bacteria</taxon>
        <taxon>Bacillati</taxon>
        <taxon>Bacillota</taxon>
        <taxon>Clostridia</taxon>
        <taxon>Eubacteriales</taxon>
        <taxon>Peptococcaceae</taxon>
        <taxon>Desulforamulus</taxon>
    </lineage>
</organism>
<feature type="transmembrane region" description="Helical" evidence="1">
    <location>
        <begin position="12"/>
        <end position="28"/>
    </location>
</feature>